<dbReference type="InterPro" id="IPR029061">
    <property type="entry name" value="THDP-binding"/>
</dbReference>
<dbReference type="Pfam" id="PF02779">
    <property type="entry name" value="Transket_pyr"/>
    <property type="match status" value="1"/>
</dbReference>
<feature type="binding site" evidence="12">
    <location>
        <position position="430"/>
    </location>
    <ligand>
        <name>substrate</name>
    </ligand>
</feature>
<comment type="subunit">
    <text evidence="2">Homodimer.</text>
</comment>
<proteinExistence type="inferred from homology"/>
<name>A0A0H3AQ76_BRUO2</name>
<dbReference type="Pfam" id="PF22613">
    <property type="entry name" value="Transketolase_C_1"/>
    <property type="match status" value="1"/>
</dbReference>
<dbReference type="Gene3D" id="3.40.50.970">
    <property type="match status" value="2"/>
</dbReference>
<dbReference type="GO" id="GO:0004802">
    <property type="term" value="F:transketolase activity"/>
    <property type="evidence" value="ECO:0007669"/>
    <property type="project" value="UniProtKB-UniRule"/>
</dbReference>
<evidence type="ECO:0000256" key="1">
    <source>
        <dbReference type="ARBA" id="ARBA00007131"/>
    </source>
</evidence>
<dbReference type="InterPro" id="IPR049557">
    <property type="entry name" value="Transketolase_CS"/>
</dbReference>
<feature type="binding site" evidence="13">
    <location>
        <position position="232"/>
    </location>
    <ligand>
        <name>thiamine diphosphate</name>
        <dbReference type="ChEBI" id="CHEBI:58937"/>
    </ligand>
</feature>
<sequence>MFVSSCLPDAIDLSRTVYAPKAIDLLTPHVQMLCVPLPSGASSRKAADGFRWRLCSGKRHRRNPVKPSQGKTAETMTNTDKQNQMANAIRFLSMDAVEKANSGHPGLPMGAADIATTLYTRFLSHDPKNPHWPDRDRFVLSAGHGSMLLYSLLYLSGYEDITIDEIKKFRQLGSRTAGHPEYGHAAGIETTTGPLGQGIANAVGMAISERILNAQFGDSLVNHYTYALVGDGCLMEGISQEAIALAGHLKLNKLIVLWDDNNISIDGPITLSDNTDQPARFAASGWNTMAVDGHDQDAIAKAIELARVSDRPTLIACKTTIGFGAPNKAGTNKVHGSPLGAEEIAATRKALGWSSEPFVVPAEVLDAWRVAGLNAAKKRLEWEKRLSAVEAETRAEFERRMRGELPSGFDAAIVEYKKKLSADKPKVATRKSSEMALEVINGVVPETVGGSADLTGSNNTKTSQTKAVTPENYDGRYIHYGIRELGMAAAMNGITLHGGLIPYSGTFLCFSDYARPAMRLSSLMGIRVVYVMTHDSIGLGEDGPTHQPVEHLAALRAIPNHNVFRPADAVETAECWQLALHSRKTPSTLALTRQNLPTVRTEHREENLCAFGAYELAAASSDAKVTIFATGSEVEIALKARDLLEGKGIATRVVSVPCFELFEQQSDAYKEATIGDAPVKLAIEAAISLGWERFIGENGIFIGMKGFGASGEINDLYKHFGITAEHAVEAAEKKLNAA</sequence>
<dbReference type="EMBL" id="CP000708">
    <property type="protein sequence ID" value="ABQ60825.1"/>
    <property type="molecule type" value="Genomic_DNA"/>
</dbReference>
<dbReference type="SUPFAM" id="SSF52922">
    <property type="entry name" value="TK C-terminal domain-like"/>
    <property type="match status" value="1"/>
</dbReference>
<feature type="binding site" evidence="13">
    <location>
        <position position="335"/>
    </location>
    <ligand>
        <name>thiamine diphosphate</name>
        <dbReference type="ChEBI" id="CHEBI:58937"/>
    </ligand>
</feature>
<evidence type="ECO:0000256" key="15">
    <source>
        <dbReference type="PIRSR" id="PIRSR605478-5"/>
    </source>
</evidence>
<dbReference type="NCBIfam" id="TIGR00232">
    <property type="entry name" value="tktlase_bact"/>
    <property type="match status" value="1"/>
</dbReference>
<evidence type="ECO:0000256" key="11">
    <source>
        <dbReference type="PIRSR" id="PIRSR605478-1"/>
    </source>
</evidence>
<feature type="binding site" evidence="14">
    <location>
        <position position="231"/>
    </location>
    <ligand>
        <name>Mg(2+)</name>
        <dbReference type="ChEBI" id="CHEBI:18420"/>
    </ligand>
</feature>
<dbReference type="InterPro" id="IPR020826">
    <property type="entry name" value="Transketolase_BS"/>
</dbReference>
<feature type="binding site" evidence="13">
    <location>
        <position position="144"/>
    </location>
    <ligand>
        <name>thiamine diphosphate</name>
        <dbReference type="ChEBI" id="CHEBI:58937"/>
    </ligand>
</feature>
<feature type="site" description="Important for catalytic activity" evidence="15">
    <location>
        <position position="104"/>
    </location>
</feature>
<dbReference type="InterPro" id="IPR005474">
    <property type="entry name" value="Transketolase_N"/>
</dbReference>
<evidence type="ECO:0000313" key="18">
    <source>
        <dbReference type="Proteomes" id="UP000006383"/>
    </source>
</evidence>
<evidence type="ECO:0000256" key="4">
    <source>
        <dbReference type="ARBA" id="ARBA00022679"/>
    </source>
</evidence>
<feature type="binding site" evidence="14">
    <location>
        <position position="263"/>
    </location>
    <ligand>
        <name>Mg(2+)</name>
        <dbReference type="ChEBI" id="CHEBI:18420"/>
    </ligand>
</feature>
<evidence type="ECO:0000256" key="3">
    <source>
        <dbReference type="ARBA" id="ARBA00013152"/>
    </source>
</evidence>
<comment type="catalytic activity">
    <reaction evidence="9">
        <text>D-sedoheptulose 7-phosphate + D-glyceraldehyde 3-phosphate = aldehydo-D-ribose 5-phosphate + D-xylulose 5-phosphate</text>
        <dbReference type="Rhea" id="RHEA:10508"/>
        <dbReference type="ChEBI" id="CHEBI:57483"/>
        <dbReference type="ChEBI" id="CHEBI:57737"/>
        <dbReference type="ChEBI" id="CHEBI:58273"/>
        <dbReference type="ChEBI" id="CHEBI:59776"/>
        <dbReference type="EC" id="2.2.1.1"/>
    </reaction>
</comment>
<feature type="binding site" evidence="12">
    <location>
        <position position="457"/>
    </location>
    <ligand>
        <name>substrate</name>
    </ligand>
</feature>
<protein>
    <recommendedName>
        <fullName evidence="3 10">Transketolase</fullName>
        <ecNumber evidence="3 10">2.2.1.1</ecNumber>
    </recommendedName>
</protein>
<keyword evidence="7 14" id="KW-0460">Magnesium</keyword>
<evidence type="ECO:0000256" key="6">
    <source>
        <dbReference type="ARBA" id="ARBA00022837"/>
    </source>
</evidence>
<dbReference type="FunFam" id="3.40.50.970:FF:000004">
    <property type="entry name" value="Transketolase"/>
    <property type="match status" value="1"/>
</dbReference>
<dbReference type="HOGENOM" id="CLU_009227_0_0_5"/>
<evidence type="ECO:0000256" key="10">
    <source>
        <dbReference type="NCBIfam" id="TIGR00232"/>
    </source>
</evidence>
<dbReference type="PROSITE" id="PS00802">
    <property type="entry name" value="TRANSKETOLASE_2"/>
    <property type="match status" value="1"/>
</dbReference>
<evidence type="ECO:0000256" key="12">
    <source>
        <dbReference type="PIRSR" id="PIRSR605478-2"/>
    </source>
</evidence>
<organism evidence="17 18">
    <name type="scientific">Brucella ovis (strain ATCC 25840 / 63/290 / NCTC 10512)</name>
    <dbReference type="NCBI Taxonomy" id="444178"/>
    <lineage>
        <taxon>Bacteria</taxon>
        <taxon>Pseudomonadati</taxon>
        <taxon>Pseudomonadota</taxon>
        <taxon>Alphaproteobacteria</taxon>
        <taxon>Hyphomicrobiales</taxon>
        <taxon>Brucellaceae</taxon>
        <taxon>Brucella/Ochrobactrum group</taxon>
        <taxon>Brucella</taxon>
    </lineage>
</organism>
<dbReference type="InterPro" id="IPR055152">
    <property type="entry name" value="Transketolase-like_C_2"/>
</dbReference>
<keyword evidence="8 13" id="KW-0786">Thiamine pyrophosphate</keyword>
<keyword evidence="5 14" id="KW-0479">Metal-binding</keyword>
<dbReference type="EC" id="2.2.1.1" evidence="3 10"/>
<dbReference type="Proteomes" id="UP000006383">
    <property type="component" value="Chromosome I"/>
</dbReference>
<feature type="binding site" evidence="12">
    <location>
        <position position="104"/>
    </location>
    <ligand>
        <name>substrate</name>
    </ligand>
</feature>
<feature type="binding site" evidence="12">
    <location>
        <position position="593"/>
    </location>
    <ligand>
        <name>substrate</name>
    </ligand>
</feature>
<evidence type="ECO:0000256" key="7">
    <source>
        <dbReference type="ARBA" id="ARBA00022842"/>
    </source>
</evidence>
<feature type="site" description="Important for catalytic activity" evidence="15">
    <location>
        <position position="335"/>
    </location>
</feature>
<feature type="binding site" evidence="13">
    <location>
        <position position="261"/>
    </location>
    <ligand>
        <name>thiamine diphosphate</name>
        <dbReference type="ChEBI" id="CHEBI:58937"/>
    </ligand>
</feature>
<keyword evidence="4 17" id="KW-0808">Transferase</keyword>
<feature type="binding site" evidence="12">
    <location>
        <position position="335"/>
    </location>
    <ligand>
        <name>substrate</name>
    </ligand>
</feature>
<feature type="binding site" evidence="13">
    <location>
        <position position="510"/>
    </location>
    <ligand>
        <name>thiamine diphosphate</name>
        <dbReference type="ChEBI" id="CHEBI:58937"/>
    </ligand>
</feature>
<dbReference type="PANTHER" id="PTHR43522:SF2">
    <property type="entry name" value="TRANSKETOLASE 1-RELATED"/>
    <property type="match status" value="1"/>
</dbReference>
<dbReference type="SUPFAM" id="SSF52518">
    <property type="entry name" value="Thiamin diphosphate-binding fold (THDP-binding)"/>
    <property type="match status" value="2"/>
</dbReference>
<evidence type="ECO:0000313" key="17">
    <source>
        <dbReference type="EMBL" id="ABQ60825.1"/>
    </source>
</evidence>
<dbReference type="GO" id="GO:0046872">
    <property type="term" value="F:metal ion binding"/>
    <property type="evidence" value="ECO:0007669"/>
    <property type="project" value="UniProtKB-KW"/>
</dbReference>
<dbReference type="InterPro" id="IPR005478">
    <property type="entry name" value="Transketolase_bac-like"/>
</dbReference>
<keyword evidence="18" id="KW-1185">Reference proteome</keyword>
<feature type="binding site" evidence="13">
    <location>
        <begin position="193"/>
        <end position="195"/>
    </location>
    <ligand>
        <name>thiamine diphosphate</name>
        <dbReference type="ChEBI" id="CHEBI:58937"/>
    </ligand>
</feature>
<feature type="binding site" evidence="12">
    <location>
        <position position="534"/>
    </location>
    <ligand>
        <name>substrate</name>
    </ligand>
</feature>
<feature type="domain" description="Transketolase-like pyrimidine-binding" evidence="16">
    <location>
        <begin position="427"/>
        <end position="598"/>
    </location>
</feature>
<comment type="similarity">
    <text evidence="1">Belongs to the transketolase family.</text>
</comment>
<dbReference type="InterPro" id="IPR005475">
    <property type="entry name" value="Transketolase-like_Pyr-bd"/>
</dbReference>
<dbReference type="SMART" id="SM00861">
    <property type="entry name" value="Transket_pyr"/>
    <property type="match status" value="1"/>
</dbReference>
<evidence type="ECO:0000256" key="2">
    <source>
        <dbReference type="ARBA" id="ARBA00011738"/>
    </source>
</evidence>
<dbReference type="CDD" id="cd07033">
    <property type="entry name" value="TPP_PYR_DXS_TK_like"/>
    <property type="match status" value="1"/>
</dbReference>
<gene>
    <name evidence="17" type="primary">tkt</name>
    <name evidence="17" type="ordered locus">BOV_1669</name>
</gene>
<dbReference type="GO" id="GO:0005829">
    <property type="term" value="C:cytosol"/>
    <property type="evidence" value="ECO:0007669"/>
    <property type="project" value="TreeGrafter"/>
</dbReference>
<dbReference type="CDD" id="cd02012">
    <property type="entry name" value="TPP_TK"/>
    <property type="match status" value="1"/>
</dbReference>
<evidence type="ECO:0000256" key="14">
    <source>
        <dbReference type="PIRSR" id="PIRSR605478-4"/>
    </source>
</evidence>
<comment type="cofactor">
    <cofactor evidence="14">
        <name>Mg(2+)</name>
        <dbReference type="ChEBI" id="CHEBI:18420"/>
    </cofactor>
    <text evidence="14">Binds 1 Mg(2+) ion per subunit. Can also utilize other divalent metal cations, such as Ca(2+), Mn(2+) and Co(2+).</text>
</comment>
<dbReference type="KEGG" id="bov:BOV_1669"/>
<dbReference type="FunFam" id="3.40.50.970:FF:000003">
    <property type="entry name" value="Transketolase"/>
    <property type="match status" value="1"/>
</dbReference>
<dbReference type="AlphaFoldDB" id="A0A0H3AQ76"/>
<evidence type="ECO:0000256" key="5">
    <source>
        <dbReference type="ARBA" id="ARBA00022723"/>
    </source>
</evidence>
<dbReference type="Pfam" id="PF00456">
    <property type="entry name" value="Transketolase_N"/>
    <property type="match status" value="1"/>
</dbReference>
<dbReference type="GO" id="GO:0006098">
    <property type="term" value="P:pentose-phosphate shunt"/>
    <property type="evidence" value="ECO:0007669"/>
    <property type="project" value="TreeGrafter"/>
</dbReference>
<feature type="binding site" evidence="14">
    <location>
        <position position="261"/>
    </location>
    <ligand>
        <name>Mg(2+)</name>
        <dbReference type="ChEBI" id="CHEBI:18420"/>
    </ligand>
</feature>
<dbReference type="Gene3D" id="3.40.50.920">
    <property type="match status" value="1"/>
</dbReference>
<comment type="cofactor">
    <cofactor evidence="13">
        <name>thiamine diphosphate</name>
        <dbReference type="ChEBI" id="CHEBI:58937"/>
    </cofactor>
    <text evidence="13">Binds 1 thiamine pyrophosphate per subunit. During the reaction, the substrate forms a covalent intermediate with the cofactor.</text>
</comment>
<keyword evidence="6" id="KW-0106">Calcium</keyword>
<feature type="active site" description="Proton donor" evidence="11">
    <location>
        <position position="484"/>
    </location>
</feature>
<evidence type="ECO:0000256" key="8">
    <source>
        <dbReference type="ARBA" id="ARBA00023052"/>
    </source>
</evidence>
<evidence type="ECO:0000259" key="16">
    <source>
        <dbReference type="SMART" id="SM00861"/>
    </source>
</evidence>
<dbReference type="PROSITE" id="PS00801">
    <property type="entry name" value="TRANSKETOLASE_1"/>
    <property type="match status" value="1"/>
</dbReference>
<dbReference type="PANTHER" id="PTHR43522">
    <property type="entry name" value="TRANSKETOLASE"/>
    <property type="match status" value="1"/>
</dbReference>
<feature type="binding site" evidence="12">
    <location>
        <position position="546"/>
    </location>
    <ligand>
        <name>substrate</name>
    </ligand>
</feature>
<dbReference type="InterPro" id="IPR033247">
    <property type="entry name" value="Transketolase_fam"/>
</dbReference>
<reference evidence="18" key="1">
    <citation type="journal article" date="2009" name="PLoS ONE">
        <title>Genome degradation in Brucella ovis corresponds with narrowing of its host range and tissue tropism.</title>
        <authorList>
            <person name="Tsolis R.M."/>
            <person name="Seshadri R."/>
            <person name="Santos R.L."/>
            <person name="Sangari F.J."/>
            <person name="Lobo J.M."/>
            <person name="de Jong M.F."/>
            <person name="Ren Q."/>
            <person name="Myers G."/>
            <person name="Brinkac L.M."/>
            <person name="Nelson W.C."/>
            <person name="Deboy R.T."/>
            <person name="Angiuoli S."/>
            <person name="Khouri H."/>
            <person name="Dimitrov G."/>
            <person name="Robinson J.R."/>
            <person name="Mulligan S."/>
            <person name="Walker R.L."/>
            <person name="Elzer P.E."/>
            <person name="Hassan K.A."/>
            <person name="Paulsen I.T."/>
        </authorList>
    </citation>
    <scope>NUCLEOTIDE SEQUENCE [LARGE SCALE GENOMIC DNA]</scope>
    <source>
        <strain evidence="18">ATCC 25840 / 63/290 / NCTC 10512</strain>
    </source>
</reference>
<accession>A0A0H3AQ76</accession>
<evidence type="ECO:0000256" key="13">
    <source>
        <dbReference type="PIRSR" id="PIRSR605478-3"/>
    </source>
</evidence>
<feature type="binding site" evidence="12">
    <location>
        <position position="542"/>
    </location>
    <ligand>
        <name>substrate</name>
    </ligand>
</feature>
<evidence type="ECO:0000256" key="9">
    <source>
        <dbReference type="ARBA" id="ARBA00049473"/>
    </source>
</evidence>
<dbReference type="InterPro" id="IPR009014">
    <property type="entry name" value="Transketo_C/PFOR_II"/>
</dbReference>